<name>A0ABV1R1E6_9HYPH</name>
<feature type="domain" description="Response regulatory" evidence="5">
    <location>
        <begin position="11"/>
        <end position="124"/>
    </location>
</feature>
<comment type="caution">
    <text evidence="6">The sequence shown here is derived from an EMBL/GenBank/DDBJ whole genome shotgun (WGS) entry which is preliminary data.</text>
</comment>
<dbReference type="PROSITE" id="PS50110">
    <property type="entry name" value="RESPONSE_REGULATORY"/>
    <property type="match status" value="1"/>
</dbReference>
<dbReference type="InterPro" id="IPR011006">
    <property type="entry name" value="CheY-like_superfamily"/>
</dbReference>
<evidence type="ECO:0000256" key="3">
    <source>
        <dbReference type="ARBA" id="ARBA00023163"/>
    </source>
</evidence>
<keyword evidence="1 4" id="KW-0597">Phosphoprotein</keyword>
<organism evidence="6 7">
    <name type="scientific">Methylobacterium brachiatum</name>
    <dbReference type="NCBI Taxonomy" id="269660"/>
    <lineage>
        <taxon>Bacteria</taxon>
        <taxon>Pseudomonadati</taxon>
        <taxon>Pseudomonadota</taxon>
        <taxon>Alphaproteobacteria</taxon>
        <taxon>Hyphomicrobiales</taxon>
        <taxon>Methylobacteriaceae</taxon>
        <taxon>Methylobacterium</taxon>
    </lineage>
</organism>
<dbReference type="InterPro" id="IPR050595">
    <property type="entry name" value="Bact_response_regulator"/>
</dbReference>
<dbReference type="PANTHER" id="PTHR44591">
    <property type="entry name" value="STRESS RESPONSE REGULATOR PROTEIN 1"/>
    <property type="match status" value="1"/>
</dbReference>
<dbReference type="SUPFAM" id="SSF52172">
    <property type="entry name" value="CheY-like"/>
    <property type="match status" value="1"/>
</dbReference>
<sequence length="124" mass="13884">MSLKRAPEASIILVVEDDDLVRMNAVELLEDAGFAVIEARHADEAWFILHDRSDIGVLFTDVDMPGSMCGVTLSERVYHAWPDIRLVLTSGRHRFSDREVPDHGQFVPKPYSQAQVVSAIHNAD</sequence>
<feature type="modified residue" description="4-aspartylphosphate" evidence="4">
    <location>
        <position position="61"/>
    </location>
</feature>
<dbReference type="SMART" id="SM00448">
    <property type="entry name" value="REC"/>
    <property type="match status" value="1"/>
</dbReference>
<accession>A0ABV1R1E6</accession>
<dbReference type="EMBL" id="JBELQD010000008">
    <property type="protein sequence ID" value="MER2288664.1"/>
    <property type="molecule type" value="Genomic_DNA"/>
</dbReference>
<evidence type="ECO:0000313" key="7">
    <source>
        <dbReference type="Proteomes" id="UP001432995"/>
    </source>
</evidence>
<dbReference type="Proteomes" id="UP001432995">
    <property type="component" value="Unassembled WGS sequence"/>
</dbReference>
<reference evidence="6" key="1">
    <citation type="submission" date="2024-06" db="EMBL/GenBank/DDBJ databases">
        <authorList>
            <person name="Campbell A.G."/>
        </authorList>
    </citation>
    <scope>NUCLEOTIDE SEQUENCE</scope>
    <source>
        <strain evidence="6">EM17</strain>
    </source>
</reference>
<dbReference type="InterPro" id="IPR001789">
    <property type="entry name" value="Sig_transdc_resp-reg_receiver"/>
</dbReference>
<keyword evidence="7" id="KW-1185">Reference proteome</keyword>
<evidence type="ECO:0000259" key="5">
    <source>
        <dbReference type="PROSITE" id="PS50110"/>
    </source>
</evidence>
<dbReference type="GeneID" id="90830288"/>
<proteinExistence type="predicted"/>
<evidence type="ECO:0000256" key="2">
    <source>
        <dbReference type="ARBA" id="ARBA00023015"/>
    </source>
</evidence>
<gene>
    <name evidence="6" type="ORF">ABS770_10375</name>
</gene>
<dbReference type="Gene3D" id="3.40.50.2300">
    <property type="match status" value="1"/>
</dbReference>
<evidence type="ECO:0000313" key="6">
    <source>
        <dbReference type="EMBL" id="MER2288664.1"/>
    </source>
</evidence>
<evidence type="ECO:0000256" key="1">
    <source>
        <dbReference type="ARBA" id="ARBA00022553"/>
    </source>
</evidence>
<keyword evidence="3" id="KW-0804">Transcription</keyword>
<dbReference type="Pfam" id="PF00072">
    <property type="entry name" value="Response_reg"/>
    <property type="match status" value="1"/>
</dbReference>
<dbReference type="PANTHER" id="PTHR44591:SF3">
    <property type="entry name" value="RESPONSE REGULATORY DOMAIN-CONTAINING PROTEIN"/>
    <property type="match status" value="1"/>
</dbReference>
<keyword evidence="2" id="KW-0805">Transcription regulation</keyword>
<protein>
    <submittedName>
        <fullName evidence="6">Response regulator</fullName>
    </submittedName>
</protein>
<dbReference type="RefSeq" id="WP_007569439.1">
    <property type="nucleotide sequence ID" value="NZ_FOQW01000002.1"/>
</dbReference>
<evidence type="ECO:0000256" key="4">
    <source>
        <dbReference type="PROSITE-ProRule" id="PRU00169"/>
    </source>
</evidence>